<evidence type="ECO:0000313" key="4">
    <source>
        <dbReference type="Proteomes" id="UP001596098"/>
    </source>
</evidence>
<keyword evidence="2" id="KW-1133">Transmembrane helix</keyword>
<proteinExistence type="predicted"/>
<dbReference type="Proteomes" id="UP001596098">
    <property type="component" value="Unassembled WGS sequence"/>
</dbReference>
<feature type="transmembrane region" description="Helical" evidence="2">
    <location>
        <begin position="29"/>
        <end position="47"/>
    </location>
</feature>
<sequence length="118" mass="12834">MAGKHDDVVRITTAAPDPEADLSSRQRRYVISMSIRLVCFLGAAAFAPQWPMWVLLAGAVFLPYVAVVGANSKDMRRDEFELDGVSPQFQLGGSGERPVIHATTDLGDANEATNRTQD</sequence>
<comment type="caution">
    <text evidence="3">The sequence shown here is derived from an EMBL/GenBank/DDBJ whole genome shotgun (WGS) entry which is preliminary data.</text>
</comment>
<organism evidence="3 4">
    <name type="scientific">Nocardioides yefusunii</name>
    <dbReference type="NCBI Taxonomy" id="2500546"/>
    <lineage>
        <taxon>Bacteria</taxon>
        <taxon>Bacillati</taxon>
        <taxon>Actinomycetota</taxon>
        <taxon>Actinomycetes</taxon>
        <taxon>Propionibacteriales</taxon>
        <taxon>Nocardioidaceae</taxon>
        <taxon>Nocardioides</taxon>
    </lineage>
</organism>
<keyword evidence="2" id="KW-0812">Transmembrane</keyword>
<feature type="region of interest" description="Disordered" evidence="1">
    <location>
        <begin position="87"/>
        <end position="118"/>
    </location>
</feature>
<reference evidence="4" key="1">
    <citation type="journal article" date="2019" name="Int. J. Syst. Evol. Microbiol.">
        <title>The Global Catalogue of Microorganisms (GCM) 10K type strain sequencing project: providing services to taxonomists for standard genome sequencing and annotation.</title>
        <authorList>
            <consortium name="The Broad Institute Genomics Platform"/>
            <consortium name="The Broad Institute Genome Sequencing Center for Infectious Disease"/>
            <person name="Wu L."/>
            <person name="Ma J."/>
        </authorList>
    </citation>
    <scope>NUCLEOTIDE SEQUENCE [LARGE SCALE GENOMIC DNA]</scope>
    <source>
        <strain evidence="4">DFY28</strain>
    </source>
</reference>
<feature type="transmembrane region" description="Helical" evidence="2">
    <location>
        <begin position="53"/>
        <end position="70"/>
    </location>
</feature>
<keyword evidence="2" id="KW-0472">Membrane</keyword>
<dbReference type="RefSeq" id="WP_128220830.1">
    <property type="nucleotide sequence ID" value="NZ_CP034929.1"/>
</dbReference>
<evidence type="ECO:0000256" key="2">
    <source>
        <dbReference type="SAM" id="Phobius"/>
    </source>
</evidence>
<gene>
    <name evidence="3" type="ORF">ACFPWU_02425</name>
</gene>
<name>A0ABW1QU36_9ACTN</name>
<evidence type="ECO:0000313" key="3">
    <source>
        <dbReference type="EMBL" id="MFC6152518.1"/>
    </source>
</evidence>
<dbReference type="InterPro" id="IPR021449">
    <property type="entry name" value="DUF3099"/>
</dbReference>
<dbReference type="EMBL" id="JBHSQI010000001">
    <property type="protein sequence ID" value="MFC6152518.1"/>
    <property type="molecule type" value="Genomic_DNA"/>
</dbReference>
<protein>
    <submittedName>
        <fullName evidence="3">DUF3099 domain-containing protein</fullName>
    </submittedName>
</protein>
<keyword evidence="4" id="KW-1185">Reference proteome</keyword>
<accession>A0ABW1QU36</accession>
<dbReference type="Pfam" id="PF11298">
    <property type="entry name" value="DUF3099"/>
    <property type="match status" value="1"/>
</dbReference>
<evidence type="ECO:0000256" key="1">
    <source>
        <dbReference type="SAM" id="MobiDB-lite"/>
    </source>
</evidence>